<evidence type="ECO:0000256" key="5">
    <source>
        <dbReference type="ARBA" id="ARBA00022759"/>
    </source>
</evidence>
<comment type="caution">
    <text evidence="15">The sequence shown here is derived from an EMBL/GenBank/DDBJ whole genome shotgun (WGS) entry which is preliminary data.</text>
</comment>
<comment type="similarity">
    <text evidence="2 10">Belongs to the DNA/RNA non-specific endonuclease family.</text>
</comment>
<evidence type="ECO:0000256" key="12">
    <source>
        <dbReference type="SAM" id="SignalP"/>
    </source>
</evidence>
<dbReference type="GO" id="GO:0004519">
    <property type="term" value="F:endonuclease activity"/>
    <property type="evidence" value="ECO:0007669"/>
    <property type="project" value="UniProtKB-UniRule"/>
</dbReference>
<dbReference type="InterPro" id="IPR020821">
    <property type="entry name" value="ENPP1-3/EXOG-like_nuc-like"/>
</dbReference>
<evidence type="ECO:0000256" key="2">
    <source>
        <dbReference type="ARBA" id="ARBA00010052"/>
    </source>
</evidence>
<dbReference type="EC" id="3.1.30.-" evidence="10"/>
<keyword evidence="4 9" id="KW-0479">Metal-binding</keyword>
<keyword evidence="16" id="KW-1185">Reference proteome</keyword>
<evidence type="ECO:0000256" key="9">
    <source>
        <dbReference type="PIRSR" id="PIRSR640255-2"/>
    </source>
</evidence>
<protein>
    <recommendedName>
        <fullName evidence="10">Endonuclease</fullName>
        <ecNumber evidence="10">3.1.30.-</ecNumber>
    </recommendedName>
</protein>
<evidence type="ECO:0000256" key="11">
    <source>
        <dbReference type="SAM" id="MobiDB-lite"/>
    </source>
</evidence>
<dbReference type="GO" id="GO:0046872">
    <property type="term" value="F:metal ion binding"/>
    <property type="evidence" value="ECO:0007669"/>
    <property type="project" value="UniProtKB-KW"/>
</dbReference>
<dbReference type="SUPFAM" id="SSF54060">
    <property type="entry name" value="His-Me finger endonucleases"/>
    <property type="match status" value="1"/>
</dbReference>
<dbReference type="EMBL" id="BNBA01000012">
    <property type="protein sequence ID" value="GHH53500.1"/>
    <property type="molecule type" value="Genomic_DNA"/>
</dbReference>
<dbReference type="InterPro" id="IPR001604">
    <property type="entry name" value="Endo_G_ENPP1-like_dom"/>
</dbReference>
<accession>A0A919KIG7</accession>
<evidence type="ECO:0000313" key="15">
    <source>
        <dbReference type="EMBL" id="GHH53500.1"/>
    </source>
</evidence>
<evidence type="ECO:0000259" key="13">
    <source>
        <dbReference type="SMART" id="SM00477"/>
    </source>
</evidence>
<keyword evidence="5 10" id="KW-0255">Endonuclease</keyword>
<keyword evidence="12" id="KW-0732">Signal</keyword>
<evidence type="ECO:0000256" key="6">
    <source>
        <dbReference type="ARBA" id="ARBA00022801"/>
    </source>
</evidence>
<dbReference type="InterPro" id="IPR040255">
    <property type="entry name" value="Non-specific_endonuclease"/>
</dbReference>
<dbReference type="SMART" id="SM00477">
    <property type="entry name" value="NUC"/>
    <property type="match status" value="1"/>
</dbReference>
<sequence>MKTFQRCALVLIAAFAAPAALAATGCPSLYYRGAAPTLDAAIAARTTEVCHSEYVLMASGVTKGPLYSAEHLTDQQVAGADAIGRTGSFHEETGIPAADRSESSDYTNSGYDRGHMTPAGDASTTTSEKETFSMANVVPQDHKLNTGKWAAIEEQVRQLARDNGEVYVVTGPAFDTGTPATIGADAVRVPDYVWKAVYEPGVGAAAYFCLNDDSIACAVVSIDDVITMASLDPFPGLGASAKATAIALPMP</sequence>
<dbReference type="Proteomes" id="UP000623958">
    <property type="component" value="Unassembled WGS sequence"/>
</dbReference>
<evidence type="ECO:0000313" key="16">
    <source>
        <dbReference type="Proteomes" id="UP000623958"/>
    </source>
</evidence>
<dbReference type="Pfam" id="PF01223">
    <property type="entry name" value="Endonuclease_NS"/>
    <property type="match status" value="1"/>
</dbReference>
<dbReference type="PROSITE" id="PS51257">
    <property type="entry name" value="PROKAR_LIPOPROTEIN"/>
    <property type="match status" value="1"/>
</dbReference>
<feature type="chain" id="PRO_5036813551" description="Endonuclease" evidence="12">
    <location>
        <begin position="23"/>
        <end position="251"/>
    </location>
</feature>
<keyword evidence="6 10" id="KW-0378">Hydrolase</keyword>
<dbReference type="GO" id="GO:0003676">
    <property type="term" value="F:nucleic acid binding"/>
    <property type="evidence" value="ECO:0007669"/>
    <property type="project" value="InterPro"/>
</dbReference>
<dbReference type="SMART" id="SM00892">
    <property type="entry name" value="Endonuclease_NS"/>
    <property type="match status" value="1"/>
</dbReference>
<evidence type="ECO:0000256" key="3">
    <source>
        <dbReference type="ARBA" id="ARBA00022722"/>
    </source>
</evidence>
<evidence type="ECO:0000256" key="4">
    <source>
        <dbReference type="ARBA" id="ARBA00022723"/>
    </source>
</evidence>
<reference evidence="15" key="1">
    <citation type="journal article" date="2014" name="Int. J. Syst. Evol. Microbiol.">
        <title>Complete genome sequence of Corynebacterium casei LMG S-19264T (=DSM 44701T), isolated from a smear-ripened cheese.</title>
        <authorList>
            <consortium name="US DOE Joint Genome Institute (JGI-PGF)"/>
            <person name="Walter F."/>
            <person name="Albersmeier A."/>
            <person name="Kalinowski J."/>
            <person name="Ruckert C."/>
        </authorList>
    </citation>
    <scope>NUCLEOTIDE SEQUENCE</scope>
    <source>
        <strain evidence="15">JCM 13306</strain>
    </source>
</reference>
<feature type="compositionally biased region" description="Basic and acidic residues" evidence="11">
    <location>
        <begin position="91"/>
        <end position="103"/>
    </location>
</feature>
<feature type="domain" description="DNA/RNA non-specific endonuclease/pyrophosphatase/phosphodiesterase" evidence="14">
    <location>
        <begin position="50"/>
        <end position="240"/>
    </location>
</feature>
<comment type="cofactor">
    <cofactor evidence="1 10">
        <name>Mg(2+)</name>
        <dbReference type="ChEBI" id="CHEBI:18420"/>
    </cofactor>
</comment>
<evidence type="ECO:0000256" key="1">
    <source>
        <dbReference type="ARBA" id="ARBA00001946"/>
    </source>
</evidence>
<keyword evidence="3 10" id="KW-0540">Nuclease</keyword>
<dbReference type="AlphaFoldDB" id="A0A919KIG7"/>
<keyword evidence="7" id="KW-0460">Magnesium</keyword>
<feature type="domain" description="ENPP1-3/EXOG-like endonuclease/phosphodiesterase" evidence="13">
    <location>
        <begin position="51"/>
        <end position="240"/>
    </location>
</feature>
<dbReference type="InterPro" id="IPR044929">
    <property type="entry name" value="DNA/RNA_non-sp_Endonuclease_sf"/>
</dbReference>
<proteinExistence type="inferred from homology"/>
<evidence type="ECO:0000256" key="10">
    <source>
        <dbReference type="RuleBase" id="RU366055"/>
    </source>
</evidence>
<gene>
    <name evidence="15" type="ORF">GCM10009090_18970</name>
</gene>
<feature type="binding site" evidence="9">
    <location>
        <position position="145"/>
    </location>
    <ligand>
        <name>Mg(2+)</name>
        <dbReference type="ChEBI" id="CHEBI:18420"/>
        <note>catalytic</note>
    </ligand>
</feature>
<dbReference type="PROSITE" id="PS01070">
    <property type="entry name" value="NUCLEASE_NON_SPEC"/>
    <property type="match status" value="1"/>
</dbReference>
<dbReference type="PANTHER" id="PTHR13966:SF5">
    <property type="entry name" value="ENDONUCLEASE G, MITOCHONDRIAL"/>
    <property type="match status" value="1"/>
</dbReference>
<organism evidence="15 16">
    <name type="scientific">Xanthomonas boreopolis</name>
    <dbReference type="NCBI Taxonomy" id="86183"/>
    <lineage>
        <taxon>Bacteria</taxon>
        <taxon>Pseudomonadati</taxon>
        <taxon>Pseudomonadota</taxon>
        <taxon>Gammaproteobacteria</taxon>
        <taxon>Lysobacterales</taxon>
        <taxon>Lysobacteraceae</taxon>
        <taxon>Xanthomonas</taxon>
    </lineage>
</organism>
<feature type="region of interest" description="Disordered" evidence="11">
    <location>
        <begin position="91"/>
        <end position="126"/>
    </location>
</feature>
<evidence type="ECO:0000259" key="14">
    <source>
        <dbReference type="SMART" id="SM00892"/>
    </source>
</evidence>
<dbReference type="InterPro" id="IPR018524">
    <property type="entry name" value="DNA/RNA_endonuclease_AS"/>
</dbReference>
<evidence type="ECO:0000256" key="7">
    <source>
        <dbReference type="ARBA" id="ARBA00022842"/>
    </source>
</evidence>
<reference evidence="15" key="2">
    <citation type="submission" date="2020-09" db="EMBL/GenBank/DDBJ databases">
        <authorList>
            <person name="Sun Q."/>
            <person name="Ohkuma M."/>
        </authorList>
    </citation>
    <scope>NUCLEOTIDE SEQUENCE</scope>
    <source>
        <strain evidence="15">JCM 13306</strain>
    </source>
</reference>
<evidence type="ECO:0000256" key="8">
    <source>
        <dbReference type="PIRSR" id="PIRSR640255-1"/>
    </source>
</evidence>
<name>A0A919KIG7_9XANT</name>
<feature type="active site" description="Proton acceptor" evidence="8">
    <location>
        <position position="115"/>
    </location>
</feature>
<dbReference type="RefSeq" id="WP_434029225.1">
    <property type="nucleotide sequence ID" value="NZ_BNBA01000012.1"/>
</dbReference>
<dbReference type="InterPro" id="IPR044925">
    <property type="entry name" value="His-Me_finger_sf"/>
</dbReference>
<dbReference type="Gene3D" id="3.40.570.10">
    <property type="entry name" value="Extracellular Endonuclease, subunit A"/>
    <property type="match status" value="1"/>
</dbReference>
<dbReference type="PANTHER" id="PTHR13966">
    <property type="entry name" value="ENDONUCLEASE RELATED"/>
    <property type="match status" value="1"/>
</dbReference>
<feature type="signal peptide" evidence="12">
    <location>
        <begin position="1"/>
        <end position="22"/>
    </location>
</feature>
<dbReference type="GO" id="GO:0016787">
    <property type="term" value="F:hydrolase activity"/>
    <property type="evidence" value="ECO:0007669"/>
    <property type="project" value="UniProtKB-KW"/>
</dbReference>